<keyword evidence="2" id="KW-1185">Reference proteome</keyword>
<name>A0A4Y6PQX9_PERCE</name>
<sequence>MSQPLEALVYFQKSVYKLAKKQLKSLGKDAKKARKKEDCELADAEARAQLDETLDLVARQLDVAASREAAEATARASVVVDGEVLLEDVPPRVLVTLRKQLGRLSKTAGELAKLHADSDYESLATRAQTLEQAVVGALQEANQTPAPERHVSQKVLAYLKEGG</sequence>
<dbReference type="RefSeq" id="WP_141197011.1">
    <property type="nucleotide sequence ID" value="NZ_CP041186.1"/>
</dbReference>
<accession>A0A5B8Y1H5</accession>
<reference evidence="1 2" key="1">
    <citation type="submission" date="2019-06" db="EMBL/GenBank/DDBJ databases">
        <title>Persicimonas caeni gen. nov., sp. nov., a predatory bacterium isolated from solar saltern.</title>
        <authorList>
            <person name="Wang S."/>
        </authorList>
    </citation>
    <scope>NUCLEOTIDE SEQUENCE [LARGE SCALE GENOMIC DNA]</scope>
    <source>
        <strain evidence="1 2">YN101</strain>
    </source>
</reference>
<accession>A0A4Y6PQX9</accession>
<gene>
    <name evidence="1" type="ORF">FIV42_07165</name>
</gene>
<protein>
    <submittedName>
        <fullName evidence="1">Uncharacterized protein</fullName>
    </submittedName>
</protein>
<dbReference type="Proteomes" id="UP000315995">
    <property type="component" value="Chromosome"/>
</dbReference>
<evidence type="ECO:0000313" key="2">
    <source>
        <dbReference type="Proteomes" id="UP000315995"/>
    </source>
</evidence>
<evidence type="ECO:0000313" key="1">
    <source>
        <dbReference type="EMBL" id="QDG50519.1"/>
    </source>
</evidence>
<dbReference type="Pfam" id="PF25283">
    <property type="entry name" value="DUF7873"/>
    <property type="match status" value="1"/>
</dbReference>
<dbReference type="AlphaFoldDB" id="A0A4Y6PQX9"/>
<organism evidence="1 2">
    <name type="scientific">Persicimonas caeni</name>
    <dbReference type="NCBI Taxonomy" id="2292766"/>
    <lineage>
        <taxon>Bacteria</taxon>
        <taxon>Deltaproteobacteria</taxon>
        <taxon>Bradymonadales</taxon>
        <taxon>Bradymonadaceae</taxon>
        <taxon>Persicimonas</taxon>
    </lineage>
</organism>
<dbReference type="InterPro" id="IPR057195">
    <property type="entry name" value="DUF7873"/>
</dbReference>
<dbReference type="EMBL" id="CP041186">
    <property type="protein sequence ID" value="QDG50519.1"/>
    <property type="molecule type" value="Genomic_DNA"/>
</dbReference>
<proteinExistence type="predicted"/>